<dbReference type="EMBL" id="UXAV01000036">
    <property type="protein sequence ID" value="VDC25935.1"/>
    <property type="molecule type" value="Genomic_DNA"/>
</dbReference>
<evidence type="ECO:0000313" key="1">
    <source>
        <dbReference type="EMBL" id="VDC25935.1"/>
    </source>
</evidence>
<dbReference type="AlphaFoldDB" id="A0A3P5WVW7"/>
<keyword evidence="2" id="KW-1185">Reference proteome</keyword>
<gene>
    <name evidence="1" type="ORF">FILTAD_01371</name>
</gene>
<evidence type="ECO:0000313" key="2">
    <source>
        <dbReference type="Proteomes" id="UP000270468"/>
    </source>
</evidence>
<accession>A0A3P5WVW7</accession>
<reference evidence="1 2" key="1">
    <citation type="submission" date="2018-11" db="EMBL/GenBank/DDBJ databases">
        <authorList>
            <person name="Criscuolo A."/>
        </authorList>
    </citation>
    <scope>NUCLEOTIDE SEQUENCE [LARGE SCALE GENOMIC DNA]</scope>
    <source>
        <strain evidence="1">ATB-66</strain>
    </source>
</reference>
<name>A0A3P5WVW7_9BACL</name>
<sequence length="197" mass="22979">MLVKANSMRKQGELMDRNKIEIQQLIKSTMKAVGMDLELKHESCGINMSYNFIRNNVGYDATRIQEALNEMQTPIAPEPYIQALTLHELGHALDREALMESLERTMEIVEMKNRYSLYEQYNDSNLLAMLIEEHEMNIAFEDTAWKNAEEMNKKYELVDWTSFQEVKEQGLATYLSLYNEDLQLYTNLVALHSEQIA</sequence>
<dbReference type="Proteomes" id="UP000270468">
    <property type="component" value="Unassembled WGS sequence"/>
</dbReference>
<proteinExistence type="predicted"/>
<evidence type="ECO:0008006" key="3">
    <source>
        <dbReference type="Google" id="ProtNLM"/>
    </source>
</evidence>
<organism evidence="1 2">
    <name type="scientific">Filibacter tadaridae</name>
    <dbReference type="NCBI Taxonomy" id="2483811"/>
    <lineage>
        <taxon>Bacteria</taxon>
        <taxon>Bacillati</taxon>
        <taxon>Bacillota</taxon>
        <taxon>Bacilli</taxon>
        <taxon>Bacillales</taxon>
        <taxon>Caryophanaceae</taxon>
        <taxon>Filibacter</taxon>
    </lineage>
</organism>
<protein>
    <recommendedName>
        <fullName evidence="3">Integrase</fullName>
    </recommendedName>
</protein>